<dbReference type="EMBL" id="QFQP01000005">
    <property type="protein sequence ID" value="PZR15494.1"/>
    <property type="molecule type" value="Genomic_DNA"/>
</dbReference>
<accession>A0A2W5VHS1</accession>
<proteinExistence type="predicted"/>
<sequence>MKKLVMISLVLFGGCERGLADKRAELAAVQRDEQELARRLDVLTAQTSTLKNQFEAESSRLRRVNVALREQQISAVAKWRGKPDVLDTLVARHTLPAALLASLKEAQSVAGGESLEARFARAIEKKSPGEISKLIDGWQRHWIDAWDPAPEEAPAKVCPTNRTLSCTTIDDDALWCPDGEQHAAWAMLLENGALTVAQLPGGTKHTVEARLAPKVWLTRVGTVDDGMRIVSSLRGSQFALRWSGEVKRGDQRLETLKANLDEDLFTEALFWSGDELTFIDPNDKDTAAVWKNESACKALELTEGLPRVVKDLCLTAYVKKPDADGGAPTK</sequence>
<name>A0A2W5VHS1_9BACT</name>
<dbReference type="AlphaFoldDB" id="A0A2W5VHS1"/>
<evidence type="ECO:0000313" key="3">
    <source>
        <dbReference type="Proteomes" id="UP000249061"/>
    </source>
</evidence>
<evidence type="ECO:0008006" key="4">
    <source>
        <dbReference type="Google" id="ProtNLM"/>
    </source>
</evidence>
<feature type="coiled-coil region" evidence="1">
    <location>
        <begin position="19"/>
        <end position="71"/>
    </location>
</feature>
<dbReference type="PROSITE" id="PS51257">
    <property type="entry name" value="PROKAR_LIPOPROTEIN"/>
    <property type="match status" value="1"/>
</dbReference>
<comment type="caution">
    <text evidence="2">The sequence shown here is derived from an EMBL/GenBank/DDBJ whole genome shotgun (WGS) entry which is preliminary data.</text>
</comment>
<keyword evidence="1" id="KW-0175">Coiled coil</keyword>
<reference evidence="2 3" key="1">
    <citation type="submission" date="2017-08" db="EMBL/GenBank/DDBJ databases">
        <title>Infants hospitalized years apart are colonized by the same room-sourced microbial strains.</title>
        <authorList>
            <person name="Brooks B."/>
            <person name="Olm M.R."/>
            <person name="Firek B.A."/>
            <person name="Baker R."/>
            <person name="Thomas B.C."/>
            <person name="Morowitz M.J."/>
            <person name="Banfield J.F."/>
        </authorList>
    </citation>
    <scope>NUCLEOTIDE SEQUENCE [LARGE SCALE GENOMIC DNA]</scope>
    <source>
        <strain evidence="2">S2_003_000_R2_14</strain>
    </source>
</reference>
<organism evidence="2 3">
    <name type="scientific">Archangium gephyra</name>
    <dbReference type="NCBI Taxonomy" id="48"/>
    <lineage>
        <taxon>Bacteria</taxon>
        <taxon>Pseudomonadati</taxon>
        <taxon>Myxococcota</taxon>
        <taxon>Myxococcia</taxon>
        <taxon>Myxococcales</taxon>
        <taxon>Cystobacterineae</taxon>
        <taxon>Archangiaceae</taxon>
        <taxon>Archangium</taxon>
    </lineage>
</organism>
<evidence type="ECO:0000256" key="1">
    <source>
        <dbReference type="SAM" id="Coils"/>
    </source>
</evidence>
<dbReference type="Proteomes" id="UP000249061">
    <property type="component" value="Unassembled WGS sequence"/>
</dbReference>
<gene>
    <name evidence="2" type="ORF">DI536_08580</name>
</gene>
<evidence type="ECO:0000313" key="2">
    <source>
        <dbReference type="EMBL" id="PZR15494.1"/>
    </source>
</evidence>
<protein>
    <recommendedName>
        <fullName evidence="4">Lipoprotein</fullName>
    </recommendedName>
</protein>